<evidence type="ECO:0008006" key="3">
    <source>
        <dbReference type="Google" id="ProtNLM"/>
    </source>
</evidence>
<dbReference type="SUPFAM" id="SSF51197">
    <property type="entry name" value="Clavaminate synthase-like"/>
    <property type="match status" value="1"/>
</dbReference>
<dbReference type="InterPro" id="IPR008775">
    <property type="entry name" value="Phytyl_CoA_dOase-like"/>
</dbReference>
<evidence type="ECO:0000313" key="1">
    <source>
        <dbReference type="EMBL" id="OGG50104.1"/>
    </source>
</evidence>
<evidence type="ECO:0000313" key="2">
    <source>
        <dbReference type="Proteomes" id="UP000178606"/>
    </source>
</evidence>
<gene>
    <name evidence="1" type="ORF">A3F84_02650</name>
</gene>
<comment type="caution">
    <text evidence="1">The sequence shown here is derived from an EMBL/GenBank/DDBJ whole genome shotgun (WGS) entry which is preliminary data.</text>
</comment>
<dbReference type="PANTHER" id="PTHR40128:SF1">
    <property type="entry name" value="PHYTANOYL-COA HYDROXYLASE"/>
    <property type="match status" value="1"/>
</dbReference>
<dbReference type="PANTHER" id="PTHR40128">
    <property type="entry name" value="EXPRESSED PROTEIN"/>
    <property type="match status" value="1"/>
</dbReference>
<dbReference type="AlphaFoldDB" id="A0A1F6CLH3"/>
<protein>
    <recommendedName>
        <fullName evidence="3">Phytanoyl-CoA dioxygenase</fullName>
    </recommendedName>
</protein>
<dbReference type="Gene3D" id="2.60.120.620">
    <property type="entry name" value="q2cbj1_9rhob like domain"/>
    <property type="match status" value="1"/>
</dbReference>
<dbReference type="Pfam" id="PF05721">
    <property type="entry name" value="PhyH"/>
    <property type="match status" value="1"/>
</dbReference>
<sequence length="293" mass="33189">MPEQTLTSNGFPIDTSPGRFGEFRASNDVLQDPAALRARMAEDGYLLLRGYLDREVVLNARRELLTKLNAAGDIDTHYPLDEAVFSGQSTWTPAMTKDLRTGTAVRALCHEGRIIQFFEGFLGDRVRSFDFIWVRRVRPGGATGCHYDVVYMGRGTHDLYTAWIPVGDVPFSDGPLMVLENSHRLEDLKSTYGRLDVDRDRDNNPYGGGWFSKNPAEVQERFGGRWLTTEFRAGDVLVFTMFTLHCSLDNTSRRFRFSTDSRYQLASAPVDERWVGEKILGHGERARVPLKRG</sequence>
<name>A0A1F6CLH3_HANXR</name>
<dbReference type="GO" id="GO:0016706">
    <property type="term" value="F:2-oxoglutarate-dependent dioxygenase activity"/>
    <property type="evidence" value="ECO:0007669"/>
    <property type="project" value="UniProtKB-ARBA"/>
</dbReference>
<reference evidence="1 2" key="1">
    <citation type="journal article" date="2016" name="Nat. Commun.">
        <title>Thousands of microbial genomes shed light on interconnected biogeochemical processes in an aquifer system.</title>
        <authorList>
            <person name="Anantharaman K."/>
            <person name="Brown C.T."/>
            <person name="Hug L.A."/>
            <person name="Sharon I."/>
            <person name="Castelle C.J."/>
            <person name="Probst A.J."/>
            <person name="Thomas B.C."/>
            <person name="Singh A."/>
            <person name="Wilkins M.J."/>
            <person name="Karaoz U."/>
            <person name="Brodie E.L."/>
            <person name="Williams K.H."/>
            <person name="Hubbard S.S."/>
            <person name="Banfield J.F."/>
        </authorList>
    </citation>
    <scope>NUCLEOTIDE SEQUENCE [LARGE SCALE GENOMIC DNA]</scope>
    <source>
        <strain evidence="2">RIFCSPLOWO2_12_FULL_64_10</strain>
    </source>
</reference>
<proteinExistence type="predicted"/>
<organism evidence="1 2">
    <name type="scientific">Handelsmanbacteria sp. (strain RIFCSPLOWO2_12_FULL_64_10)</name>
    <dbReference type="NCBI Taxonomy" id="1817868"/>
    <lineage>
        <taxon>Bacteria</taxon>
        <taxon>Candidatus Handelsmaniibacteriota</taxon>
    </lineage>
</organism>
<dbReference type="Proteomes" id="UP000178606">
    <property type="component" value="Unassembled WGS sequence"/>
</dbReference>
<dbReference type="EMBL" id="MFKF01000214">
    <property type="protein sequence ID" value="OGG50104.1"/>
    <property type="molecule type" value="Genomic_DNA"/>
</dbReference>
<accession>A0A1F6CLH3</accession>